<sequence length="51" mass="5773">MPRNEDKDNRPIRIVGQQVRGQSPRYGLGLFRACRLVVPEVFICRQSGVCG</sequence>
<organism evidence="1 2">
    <name type="scientific">Neisseria sicca ATCC 29256</name>
    <dbReference type="NCBI Taxonomy" id="547045"/>
    <lineage>
        <taxon>Bacteria</taxon>
        <taxon>Pseudomonadati</taxon>
        <taxon>Pseudomonadota</taxon>
        <taxon>Betaproteobacteria</taxon>
        <taxon>Neisseriales</taxon>
        <taxon>Neisseriaceae</taxon>
        <taxon>Neisseria</taxon>
    </lineage>
</organism>
<reference evidence="1" key="1">
    <citation type="submission" date="2009-07" db="EMBL/GenBank/DDBJ databases">
        <authorList>
            <person name="Weinstock G."/>
            <person name="Sodergren E."/>
            <person name="Clifton S."/>
            <person name="Fulton L."/>
            <person name="Fulton B."/>
            <person name="Courtney L."/>
            <person name="Fronick C."/>
            <person name="Harrison M."/>
            <person name="Strong C."/>
            <person name="Farmer C."/>
            <person name="Delahaunty K."/>
            <person name="Markovic C."/>
            <person name="Hall O."/>
            <person name="Minx P."/>
            <person name="Tomlinson C."/>
            <person name="Mitreva M."/>
            <person name="Nelson J."/>
            <person name="Hou S."/>
            <person name="Wollam A."/>
            <person name="Pepin K.H."/>
            <person name="Johnson M."/>
            <person name="Bhonagiri V."/>
            <person name="Nash W.E."/>
            <person name="Warren W."/>
            <person name="Chinwalla A."/>
            <person name="Mardis E.R."/>
            <person name="Wilson R.K."/>
        </authorList>
    </citation>
    <scope>NUCLEOTIDE SEQUENCE [LARGE SCALE GENOMIC DNA]</scope>
    <source>
        <strain evidence="1">ATCC 29256</strain>
    </source>
</reference>
<evidence type="ECO:0000313" key="1">
    <source>
        <dbReference type="EMBL" id="EET42671.1"/>
    </source>
</evidence>
<dbReference type="Proteomes" id="UP000005365">
    <property type="component" value="Unassembled WGS sequence"/>
</dbReference>
<gene>
    <name evidence="1" type="ORF">NEISICOT_03575</name>
</gene>
<dbReference type="AlphaFoldDB" id="C6MAJ3"/>
<protein>
    <submittedName>
        <fullName evidence="1">Uncharacterized protein</fullName>
    </submittedName>
</protein>
<keyword evidence="2" id="KW-1185">Reference proteome</keyword>
<proteinExistence type="predicted"/>
<name>C6MAJ3_NEISI</name>
<accession>C6MAJ3</accession>
<evidence type="ECO:0000313" key="2">
    <source>
        <dbReference type="Proteomes" id="UP000005365"/>
    </source>
</evidence>
<dbReference type="EMBL" id="ACKO02000041">
    <property type="protein sequence ID" value="EET42671.1"/>
    <property type="molecule type" value="Genomic_DNA"/>
</dbReference>
<comment type="caution">
    <text evidence="1">The sequence shown here is derived from an EMBL/GenBank/DDBJ whole genome shotgun (WGS) entry which is preliminary data.</text>
</comment>